<keyword evidence="9" id="KW-1185">Reference proteome</keyword>
<gene>
    <name evidence="8" type="ORF">OXX778_LOCUS507</name>
</gene>
<evidence type="ECO:0000256" key="6">
    <source>
        <dbReference type="ARBA" id="ARBA00023228"/>
    </source>
</evidence>
<dbReference type="GO" id="GO:1904263">
    <property type="term" value="P:positive regulation of TORC1 signaling"/>
    <property type="evidence" value="ECO:0007669"/>
    <property type="project" value="TreeGrafter"/>
</dbReference>
<feature type="transmembrane region" description="Helical" evidence="7">
    <location>
        <begin position="223"/>
        <end position="245"/>
    </location>
</feature>
<evidence type="ECO:0000256" key="5">
    <source>
        <dbReference type="ARBA" id="ARBA00023136"/>
    </source>
</evidence>
<dbReference type="Proteomes" id="UP000663879">
    <property type="component" value="Unassembled WGS sequence"/>
</dbReference>
<feature type="transmembrane region" description="Helical" evidence="7">
    <location>
        <begin position="177"/>
        <end position="202"/>
    </location>
</feature>
<dbReference type="CDD" id="cd21464">
    <property type="entry name" value="7tm_GPR137"/>
    <property type="match status" value="1"/>
</dbReference>
<dbReference type="GO" id="GO:0012505">
    <property type="term" value="C:endomembrane system"/>
    <property type="evidence" value="ECO:0007669"/>
    <property type="project" value="UniProtKB-SubCell"/>
</dbReference>
<feature type="transmembrane region" description="Helical" evidence="7">
    <location>
        <begin position="20"/>
        <end position="47"/>
    </location>
</feature>
<keyword evidence="6" id="KW-0458">Lysosome</keyword>
<protein>
    <submittedName>
        <fullName evidence="8">Uncharacterized protein</fullName>
    </submittedName>
</protein>
<dbReference type="GO" id="GO:0005765">
    <property type="term" value="C:lysosomal membrane"/>
    <property type="evidence" value="ECO:0007669"/>
    <property type="project" value="UniProtKB-SubCell"/>
</dbReference>
<evidence type="ECO:0000256" key="3">
    <source>
        <dbReference type="ARBA" id="ARBA00022692"/>
    </source>
</evidence>
<evidence type="ECO:0000256" key="4">
    <source>
        <dbReference type="ARBA" id="ARBA00022989"/>
    </source>
</evidence>
<reference evidence="8" key="1">
    <citation type="submission" date="2021-02" db="EMBL/GenBank/DDBJ databases">
        <authorList>
            <person name="Nowell W R."/>
        </authorList>
    </citation>
    <scope>NUCLEOTIDE SEQUENCE</scope>
    <source>
        <strain evidence="8">Ploen Becks lab</strain>
    </source>
</reference>
<dbReference type="EMBL" id="CAJNOC010000025">
    <property type="protein sequence ID" value="CAF0707529.1"/>
    <property type="molecule type" value="Genomic_DNA"/>
</dbReference>
<evidence type="ECO:0000256" key="2">
    <source>
        <dbReference type="ARBA" id="ARBA00004656"/>
    </source>
</evidence>
<comment type="subcellular location">
    <subcellularLocation>
        <location evidence="1">Endomembrane system</location>
        <topology evidence="1">Multi-pass membrane protein</topology>
    </subcellularLocation>
    <subcellularLocation>
        <location evidence="2">Lysosome membrane</location>
    </subcellularLocation>
</comment>
<feature type="transmembrane region" description="Helical" evidence="7">
    <location>
        <begin position="59"/>
        <end position="79"/>
    </location>
</feature>
<proteinExistence type="predicted"/>
<evidence type="ECO:0000256" key="7">
    <source>
        <dbReference type="SAM" id="Phobius"/>
    </source>
</evidence>
<keyword evidence="3 7" id="KW-0812">Transmembrane</keyword>
<dbReference type="InterPro" id="IPR029723">
    <property type="entry name" value="GPR137"/>
</dbReference>
<dbReference type="OrthoDB" id="192544at2759"/>
<feature type="transmembrane region" description="Helical" evidence="7">
    <location>
        <begin position="91"/>
        <end position="116"/>
    </location>
</feature>
<evidence type="ECO:0000256" key="1">
    <source>
        <dbReference type="ARBA" id="ARBA00004127"/>
    </source>
</evidence>
<feature type="transmembrane region" description="Helical" evidence="7">
    <location>
        <begin position="137"/>
        <end position="157"/>
    </location>
</feature>
<dbReference type="AlphaFoldDB" id="A0A813M3J0"/>
<keyword evidence="5 7" id="KW-0472">Membrane</keyword>
<evidence type="ECO:0000313" key="9">
    <source>
        <dbReference type="Proteomes" id="UP000663879"/>
    </source>
</evidence>
<name>A0A813M3J0_9BILA</name>
<dbReference type="PANTHER" id="PTHR15146:SF3">
    <property type="entry name" value="THH1_TOM1_TOM3 DOMAIN-CONTAINING PROTEIN"/>
    <property type="match status" value="1"/>
</dbReference>
<comment type="caution">
    <text evidence="8">The sequence shown here is derived from an EMBL/GenBank/DDBJ whole genome shotgun (WGS) entry which is preliminary data.</text>
</comment>
<dbReference type="PANTHER" id="PTHR15146">
    <property type="entry name" value="INTEGRAL MEMBRANE PROTEIN GPR137"/>
    <property type="match status" value="1"/>
</dbReference>
<feature type="transmembrane region" description="Helical" evidence="7">
    <location>
        <begin position="275"/>
        <end position="297"/>
    </location>
</feature>
<keyword evidence="4 7" id="KW-1133">Transmembrane helix</keyword>
<sequence>MDEFVTFPFPTAAPALPANVYLPLTIVLLLLYSFIFVIVYIQLFLIWYNKHKRFSYQTVFLFMSLIWSSLRISLFSFYFKNAEDANKLVFVLYFCLYCLPVVVQFCTLCLLVLYYGEVYFKIATRNNKDKNNLMLRIAISISIAIFLVTSLLSAYYVREICTLRKKGANCNIYQVTLIRILITDLLFVIIGFMLSFYLFKLARLSMNYSIPEQNNITLLKSTVVSACTSFLLISRTLYNIIAITLDKLKLPDFNFDWINVSDQADLVNLTEAKKYISFVVVLLIWELIPTFVIVVLFRLKQEKPTNEVILGINSNSINDKSVFLDSNSYDYSIQSYEYDFNPNYRETGPIERENLIKTGRNRNYSSINNY</sequence>
<evidence type="ECO:0000313" key="8">
    <source>
        <dbReference type="EMBL" id="CAF0707529.1"/>
    </source>
</evidence>
<accession>A0A813M3J0</accession>
<organism evidence="8 9">
    <name type="scientific">Brachionus calyciflorus</name>
    <dbReference type="NCBI Taxonomy" id="104777"/>
    <lineage>
        <taxon>Eukaryota</taxon>
        <taxon>Metazoa</taxon>
        <taxon>Spiralia</taxon>
        <taxon>Gnathifera</taxon>
        <taxon>Rotifera</taxon>
        <taxon>Eurotatoria</taxon>
        <taxon>Monogononta</taxon>
        <taxon>Pseudotrocha</taxon>
        <taxon>Ploima</taxon>
        <taxon>Brachionidae</taxon>
        <taxon>Brachionus</taxon>
    </lineage>
</organism>